<organism evidence="1 2">
    <name type="scientific">Thelephora ganbajun</name>
    <name type="common">Ganba fungus</name>
    <dbReference type="NCBI Taxonomy" id="370292"/>
    <lineage>
        <taxon>Eukaryota</taxon>
        <taxon>Fungi</taxon>
        <taxon>Dikarya</taxon>
        <taxon>Basidiomycota</taxon>
        <taxon>Agaricomycotina</taxon>
        <taxon>Agaricomycetes</taxon>
        <taxon>Thelephorales</taxon>
        <taxon>Thelephoraceae</taxon>
        <taxon>Thelephora</taxon>
    </lineage>
</organism>
<gene>
    <name evidence="1" type="ORF">BDM02DRAFT_3124274</name>
</gene>
<protein>
    <submittedName>
        <fullName evidence="1">NAD(P)-binding protein</fullName>
    </submittedName>
</protein>
<sequence>MSKIIYYIGLIVCLAKLRTILDFVWFYFLRPTNRWEKYLQGPSPYAVVTGATDGIGKATAQELYDKGFNLILHGRNENKLKGVIEEIQSAKSKRTGKVQDVKYFLEDASKVGIDFEGIARRFEGLNVTILVNNVGMYTIGLERFDEWTEEVHMEYVRANSLFSTFLTRAFLPSLRATARARPVLVVFIGSFGDETAMPRITLYSAAKHFNRRVALGLHADERFDIPDDKAISFMYVHVGQVNSQMDREPPNFVRASSEHFAEKLVGTFGCGRQIVIPYIGHYVVKLVYTTIPEFLATKMLRDSAHEQVERAIKESKLRS</sequence>
<reference evidence="1" key="1">
    <citation type="submission" date="2019-10" db="EMBL/GenBank/DDBJ databases">
        <authorList>
            <consortium name="DOE Joint Genome Institute"/>
            <person name="Kuo A."/>
            <person name="Miyauchi S."/>
            <person name="Kiss E."/>
            <person name="Drula E."/>
            <person name="Kohler A."/>
            <person name="Sanchez-Garcia M."/>
            <person name="Andreopoulos B."/>
            <person name="Barry K.W."/>
            <person name="Bonito G."/>
            <person name="Buee M."/>
            <person name="Carver A."/>
            <person name="Chen C."/>
            <person name="Cichocki N."/>
            <person name="Clum A."/>
            <person name="Culley D."/>
            <person name="Crous P.W."/>
            <person name="Fauchery L."/>
            <person name="Girlanda M."/>
            <person name="Hayes R."/>
            <person name="Keri Z."/>
            <person name="Labutti K."/>
            <person name="Lipzen A."/>
            <person name="Lombard V."/>
            <person name="Magnuson J."/>
            <person name="Maillard F."/>
            <person name="Morin E."/>
            <person name="Murat C."/>
            <person name="Nolan M."/>
            <person name="Ohm R."/>
            <person name="Pangilinan J."/>
            <person name="Pereira M."/>
            <person name="Perotto S."/>
            <person name="Peter M."/>
            <person name="Riley R."/>
            <person name="Sitrit Y."/>
            <person name="Stielow B."/>
            <person name="Szollosi G."/>
            <person name="Zifcakova L."/>
            <person name="Stursova M."/>
            <person name="Spatafora J.W."/>
            <person name="Tedersoo L."/>
            <person name="Vaario L.-M."/>
            <person name="Yamada A."/>
            <person name="Yan M."/>
            <person name="Wang P."/>
            <person name="Xu J."/>
            <person name="Bruns T."/>
            <person name="Baldrian P."/>
            <person name="Vilgalys R."/>
            <person name="Henrissat B."/>
            <person name="Grigoriev I.V."/>
            <person name="Hibbett D."/>
            <person name="Nagy L.G."/>
            <person name="Martin F.M."/>
        </authorList>
    </citation>
    <scope>NUCLEOTIDE SEQUENCE</scope>
    <source>
        <strain evidence="1">P2</strain>
    </source>
</reference>
<reference evidence="1" key="2">
    <citation type="journal article" date="2020" name="Nat. Commun.">
        <title>Large-scale genome sequencing of mycorrhizal fungi provides insights into the early evolution of symbiotic traits.</title>
        <authorList>
            <person name="Miyauchi S."/>
            <person name="Kiss E."/>
            <person name="Kuo A."/>
            <person name="Drula E."/>
            <person name="Kohler A."/>
            <person name="Sanchez-Garcia M."/>
            <person name="Morin E."/>
            <person name="Andreopoulos B."/>
            <person name="Barry K.W."/>
            <person name="Bonito G."/>
            <person name="Buee M."/>
            <person name="Carver A."/>
            <person name="Chen C."/>
            <person name="Cichocki N."/>
            <person name="Clum A."/>
            <person name="Culley D."/>
            <person name="Crous P.W."/>
            <person name="Fauchery L."/>
            <person name="Girlanda M."/>
            <person name="Hayes R.D."/>
            <person name="Keri Z."/>
            <person name="LaButti K."/>
            <person name="Lipzen A."/>
            <person name="Lombard V."/>
            <person name="Magnuson J."/>
            <person name="Maillard F."/>
            <person name="Murat C."/>
            <person name="Nolan M."/>
            <person name="Ohm R.A."/>
            <person name="Pangilinan J."/>
            <person name="Pereira M.F."/>
            <person name="Perotto S."/>
            <person name="Peter M."/>
            <person name="Pfister S."/>
            <person name="Riley R."/>
            <person name="Sitrit Y."/>
            <person name="Stielow J.B."/>
            <person name="Szollosi G."/>
            <person name="Zifcakova L."/>
            <person name="Stursova M."/>
            <person name="Spatafora J.W."/>
            <person name="Tedersoo L."/>
            <person name="Vaario L.M."/>
            <person name="Yamada A."/>
            <person name="Yan M."/>
            <person name="Wang P."/>
            <person name="Xu J."/>
            <person name="Bruns T."/>
            <person name="Baldrian P."/>
            <person name="Vilgalys R."/>
            <person name="Dunand C."/>
            <person name="Henrissat B."/>
            <person name="Grigoriev I.V."/>
            <person name="Hibbett D."/>
            <person name="Nagy L.G."/>
            <person name="Martin F.M."/>
        </authorList>
    </citation>
    <scope>NUCLEOTIDE SEQUENCE</scope>
    <source>
        <strain evidence="1">P2</strain>
    </source>
</reference>
<evidence type="ECO:0000313" key="2">
    <source>
        <dbReference type="Proteomes" id="UP000886501"/>
    </source>
</evidence>
<proteinExistence type="predicted"/>
<dbReference type="Proteomes" id="UP000886501">
    <property type="component" value="Unassembled WGS sequence"/>
</dbReference>
<name>A0ACB6YZQ2_THEGA</name>
<comment type="caution">
    <text evidence="1">The sequence shown here is derived from an EMBL/GenBank/DDBJ whole genome shotgun (WGS) entry which is preliminary data.</text>
</comment>
<accession>A0ACB6YZQ2</accession>
<dbReference type="EMBL" id="MU118382">
    <property type="protein sequence ID" value="KAF9642678.1"/>
    <property type="molecule type" value="Genomic_DNA"/>
</dbReference>
<evidence type="ECO:0000313" key="1">
    <source>
        <dbReference type="EMBL" id="KAF9642678.1"/>
    </source>
</evidence>
<keyword evidence="2" id="KW-1185">Reference proteome</keyword>